<sequence length="230" mass="25993">MIAPAHRTHGFTARWCDPIRVTHIRRGSPPKSDPGFAVTHALVLAAHPMKDSFNAALHTRVVDTLTDRGWSVDDCDLYAENFDPVLSDAERRGYHDVPENRSPVESYVERLEAAEALVMVFPVWNFGYPAMLKGFLDRVFLPGVSFRLEDGKVKPNLTQIRRLAAVTTYGGTRLRAMLVGDPPRKCVTRAVWHVCRPRKTRYLALYDMNRATADDRAGFLSKVGREMKDL</sequence>
<comment type="similarity">
    <text evidence="1">Belongs to the NAD(P)H dehydrogenase (quinone) family.</text>
</comment>
<dbReference type="EMBL" id="CXSU01000005">
    <property type="protein sequence ID" value="CTQ48108.1"/>
    <property type="molecule type" value="Genomic_DNA"/>
</dbReference>
<evidence type="ECO:0000256" key="1">
    <source>
        <dbReference type="ARBA" id="ARBA00006252"/>
    </source>
</evidence>
<keyword evidence="5" id="KW-1185">Reference proteome</keyword>
<keyword evidence="2" id="KW-0560">Oxidoreductase</keyword>
<dbReference type="GO" id="GO:0005829">
    <property type="term" value="C:cytosol"/>
    <property type="evidence" value="ECO:0007669"/>
    <property type="project" value="TreeGrafter"/>
</dbReference>
<dbReference type="GO" id="GO:0003955">
    <property type="term" value="F:NAD(P)H dehydrogenase (quinone) activity"/>
    <property type="evidence" value="ECO:0007669"/>
    <property type="project" value="TreeGrafter"/>
</dbReference>
<organism evidence="4 5">
    <name type="scientific">Jannaschia donghaensis</name>
    <dbReference type="NCBI Taxonomy" id="420998"/>
    <lineage>
        <taxon>Bacteria</taxon>
        <taxon>Pseudomonadati</taxon>
        <taxon>Pseudomonadota</taxon>
        <taxon>Alphaproteobacteria</taxon>
        <taxon>Rhodobacterales</taxon>
        <taxon>Roseobacteraceae</taxon>
        <taxon>Jannaschia</taxon>
    </lineage>
</organism>
<dbReference type="SUPFAM" id="SSF52218">
    <property type="entry name" value="Flavoproteins"/>
    <property type="match status" value="1"/>
</dbReference>
<accession>A0A0M6YCN4</accession>
<name>A0A0M6YCN4_9RHOB</name>
<dbReference type="STRING" id="420998.JDO7802_00110"/>
<evidence type="ECO:0000313" key="4">
    <source>
        <dbReference type="EMBL" id="CTQ48108.1"/>
    </source>
</evidence>
<dbReference type="OrthoDB" id="9798454at2"/>
<gene>
    <name evidence="4" type="ORF">JDO7802_00110</name>
</gene>
<evidence type="ECO:0000313" key="5">
    <source>
        <dbReference type="Proteomes" id="UP000049222"/>
    </source>
</evidence>
<evidence type="ECO:0000259" key="3">
    <source>
        <dbReference type="Pfam" id="PF02525"/>
    </source>
</evidence>
<dbReference type="AlphaFoldDB" id="A0A0M6YCN4"/>
<feature type="domain" description="Flavodoxin-like fold" evidence="3">
    <location>
        <begin position="40"/>
        <end position="213"/>
    </location>
</feature>
<proteinExistence type="inferred from homology"/>
<reference evidence="4 5" key="1">
    <citation type="submission" date="2015-07" db="EMBL/GenBank/DDBJ databases">
        <authorList>
            <person name="Noorani M."/>
        </authorList>
    </citation>
    <scope>NUCLEOTIDE SEQUENCE [LARGE SCALE GENOMIC DNA]</scope>
    <source>
        <strain evidence="4 5">CECT 7802</strain>
    </source>
</reference>
<dbReference type="InterPro" id="IPR003680">
    <property type="entry name" value="Flavodoxin_fold"/>
</dbReference>
<dbReference type="InterPro" id="IPR051545">
    <property type="entry name" value="NAD(P)H_dehydrogenase_qn"/>
</dbReference>
<dbReference type="PANTHER" id="PTHR10204">
    <property type="entry name" value="NAD P H OXIDOREDUCTASE-RELATED"/>
    <property type="match status" value="1"/>
</dbReference>
<dbReference type="InterPro" id="IPR029039">
    <property type="entry name" value="Flavoprotein-like_sf"/>
</dbReference>
<dbReference type="Pfam" id="PF02525">
    <property type="entry name" value="Flavodoxin_2"/>
    <property type="match status" value="1"/>
</dbReference>
<evidence type="ECO:0000256" key="2">
    <source>
        <dbReference type="ARBA" id="ARBA00023002"/>
    </source>
</evidence>
<protein>
    <submittedName>
        <fullName evidence="4">Azoreductase</fullName>
    </submittedName>
</protein>
<dbReference type="Proteomes" id="UP000049222">
    <property type="component" value="Unassembled WGS sequence"/>
</dbReference>
<dbReference type="PANTHER" id="PTHR10204:SF34">
    <property type="entry name" value="NAD(P)H DEHYDROGENASE [QUINONE] 1 ISOFORM 1"/>
    <property type="match status" value="1"/>
</dbReference>
<dbReference type="Gene3D" id="3.40.50.360">
    <property type="match status" value="1"/>
</dbReference>